<evidence type="ECO:0000313" key="1">
    <source>
        <dbReference type="EMBL" id="GGZ67094.1"/>
    </source>
</evidence>
<dbReference type="Proteomes" id="UP000623010">
    <property type="component" value="Unassembled WGS sequence"/>
</dbReference>
<organism evidence="1 2">
    <name type="scientific">Streptomyces echinoruber</name>
    <dbReference type="NCBI Taxonomy" id="68898"/>
    <lineage>
        <taxon>Bacteria</taxon>
        <taxon>Bacillati</taxon>
        <taxon>Actinomycetota</taxon>
        <taxon>Actinomycetes</taxon>
        <taxon>Kitasatosporales</taxon>
        <taxon>Streptomycetaceae</taxon>
        <taxon>Streptomyces</taxon>
    </lineage>
</organism>
<dbReference type="AlphaFoldDB" id="A0A918V3G0"/>
<dbReference type="EMBL" id="BMWH01000001">
    <property type="protein sequence ID" value="GGZ67094.1"/>
    <property type="molecule type" value="Genomic_DNA"/>
</dbReference>
<gene>
    <name evidence="1" type="ORF">GCM10010389_00230</name>
</gene>
<dbReference type="RefSeq" id="WP_190055169.1">
    <property type="nucleotide sequence ID" value="NZ_BMWH01000001.1"/>
</dbReference>
<evidence type="ECO:0000313" key="2">
    <source>
        <dbReference type="Proteomes" id="UP000623010"/>
    </source>
</evidence>
<keyword evidence="2" id="KW-1185">Reference proteome</keyword>
<proteinExistence type="predicted"/>
<comment type="caution">
    <text evidence="1">The sequence shown here is derived from an EMBL/GenBank/DDBJ whole genome shotgun (WGS) entry which is preliminary data.</text>
</comment>
<sequence>MTRTLAGQETSGSTASAEAGKAAYTALLHGEDDRLEDSTDIAPWLLLRDCTRKRLSEGR</sequence>
<accession>A0A918V3G0</accession>
<name>A0A918V3G0_9ACTN</name>
<reference evidence="1" key="2">
    <citation type="submission" date="2020-09" db="EMBL/GenBank/DDBJ databases">
        <authorList>
            <person name="Sun Q."/>
            <person name="Ohkuma M."/>
        </authorList>
    </citation>
    <scope>NUCLEOTIDE SEQUENCE</scope>
    <source>
        <strain evidence="1">JCM 5016</strain>
    </source>
</reference>
<protein>
    <submittedName>
        <fullName evidence="1">Uncharacterized protein</fullName>
    </submittedName>
</protein>
<reference evidence="1" key="1">
    <citation type="journal article" date="2014" name="Int. J. Syst. Evol. Microbiol.">
        <title>Complete genome sequence of Corynebacterium casei LMG S-19264T (=DSM 44701T), isolated from a smear-ripened cheese.</title>
        <authorList>
            <consortium name="US DOE Joint Genome Institute (JGI-PGF)"/>
            <person name="Walter F."/>
            <person name="Albersmeier A."/>
            <person name="Kalinowski J."/>
            <person name="Ruckert C."/>
        </authorList>
    </citation>
    <scope>NUCLEOTIDE SEQUENCE</scope>
    <source>
        <strain evidence="1">JCM 5016</strain>
    </source>
</reference>